<dbReference type="Pfam" id="PF00326">
    <property type="entry name" value="Peptidase_S9"/>
    <property type="match status" value="1"/>
</dbReference>
<feature type="domain" description="Dipeptidylpeptidase IV N-terminal" evidence="4">
    <location>
        <begin position="239"/>
        <end position="372"/>
    </location>
</feature>
<dbReference type="Gene3D" id="3.40.50.1820">
    <property type="entry name" value="alpha/beta hydrolase"/>
    <property type="match status" value="1"/>
</dbReference>
<reference evidence="5 6" key="1">
    <citation type="submission" date="2022-05" db="EMBL/GenBank/DDBJ databases">
        <authorList>
            <person name="Park J.-S."/>
        </authorList>
    </citation>
    <scope>NUCLEOTIDE SEQUENCE [LARGE SCALE GENOMIC DNA]</scope>
    <source>
        <strain evidence="5 6">2012CJ34-2</strain>
    </source>
</reference>
<dbReference type="Gene3D" id="2.140.10.30">
    <property type="entry name" value="Dipeptidylpeptidase IV, N-terminal domain"/>
    <property type="match status" value="2"/>
</dbReference>
<dbReference type="InterPro" id="IPR001375">
    <property type="entry name" value="Peptidase_S9_cat"/>
</dbReference>
<dbReference type="PANTHER" id="PTHR42776:SF27">
    <property type="entry name" value="DIPEPTIDYL PEPTIDASE FAMILY MEMBER 6"/>
    <property type="match status" value="1"/>
</dbReference>
<comment type="caution">
    <text evidence="5">The sequence shown here is derived from an EMBL/GenBank/DDBJ whole genome shotgun (WGS) entry which is preliminary data.</text>
</comment>
<protein>
    <submittedName>
        <fullName evidence="5">Prolyl oligopeptidase family serine peptidase</fullName>
    </submittedName>
</protein>
<dbReference type="Pfam" id="PF07676">
    <property type="entry name" value="PD40"/>
    <property type="match status" value="2"/>
</dbReference>
<name>A0ABT0PF73_9GAMM</name>
<proteinExistence type="predicted"/>
<keyword evidence="6" id="KW-1185">Reference proteome</keyword>
<evidence type="ECO:0000259" key="3">
    <source>
        <dbReference type="Pfam" id="PF00326"/>
    </source>
</evidence>
<keyword evidence="2" id="KW-0720">Serine protease</keyword>
<evidence type="ECO:0000256" key="2">
    <source>
        <dbReference type="ARBA" id="ARBA00022825"/>
    </source>
</evidence>
<dbReference type="SUPFAM" id="SSF53474">
    <property type="entry name" value="alpha/beta-Hydrolases"/>
    <property type="match status" value="1"/>
</dbReference>
<evidence type="ECO:0000256" key="1">
    <source>
        <dbReference type="ARBA" id="ARBA00022801"/>
    </source>
</evidence>
<dbReference type="Proteomes" id="UP001203338">
    <property type="component" value="Unassembled WGS sequence"/>
</dbReference>
<dbReference type="Pfam" id="PF00930">
    <property type="entry name" value="DPPIV_N"/>
    <property type="match status" value="1"/>
</dbReference>
<dbReference type="EMBL" id="JAMFLX010000009">
    <property type="protein sequence ID" value="MCL6269916.1"/>
    <property type="molecule type" value="Genomic_DNA"/>
</dbReference>
<sequence>MPELEAHYSFRHTRDYRVAQTCNRIVWIDYKTGQHELFVQDIPDGKRRLLHTSHGDDGEPLRLVTLSPSGRYLLITQGDFSGVNSCTNPRRKTTPPAGFLQLVDTDGETPPRPIANTLVAAINPNESSITWARHGCVYSQTIEDSPVKELFRIRGDITDINWRPDGSRLAFVCERDEHALLGIYQPGISAISWISPDFDRKMNPVWSKDGQHLAFLRFNGPKPDIAEQLFSNKSDSFAVMVTNISTGETRAAWESSLEEGAGFSLQYGNRPLTWLDGQRLIFSHDASGWDHIYQYDIADNSCTALTEGYWLIQDYCNSSDGKLVVASHNGRRRYLYRLSVLDTETKEKNDLPLCQDSQFWRPSFSADDKYVFFVMGSETSPCHIAYLDRASGKTIRLSQQTQRFSDTSRHFTTPKIHTLKSLDSRLFHSQIFMPEGPGPFPAVLNIHGGPFVQSLPGFHPHLGMSFQYAFCQLLAKCGFLVMDINYRGSSGFGKTFRQAPERGWDGASDYQDVQTAAQWLTRHPNVDRRRIGVIGESWGGYLGSLALARDSGLIRAGVVINGCHNFPRELSRPHWGSKLFTSDKGETATETIARAKIAEDSSPWGWLDQWMSPVLIVHGDDDHCVAFAESLHLAHALRYRSVEVESLVLPDEGHEFLLHESWLTIGNRALAFLKRQLES</sequence>
<organism evidence="5 6">
    <name type="scientific">Parendozoicomonas callyspongiae</name>
    <dbReference type="NCBI Taxonomy" id="2942213"/>
    <lineage>
        <taxon>Bacteria</taxon>
        <taxon>Pseudomonadati</taxon>
        <taxon>Pseudomonadota</taxon>
        <taxon>Gammaproteobacteria</taxon>
        <taxon>Oceanospirillales</taxon>
        <taxon>Endozoicomonadaceae</taxon>
        <taxon>Parendozoicomonas</taxon>
    </lineage>
</organism>
<keyword evidence="1" id="KW-0378">Hydrolase</keyword>
<dbReference type="InterPro" id="IPR011659">
    <property type="entry name" value="WD40"/>
</dbReference>
<dbReference type="InterPro" id="IPR002469">
    <property type="entry name" value="Peptidase_S9B_N"/>
</dbReference>
<accession>A0ABT0PF73</accession>
<gene>
    <name evidence="5" type="ORF">M3P05_08195</name>
</gene>
<feature type="domain" description="Peptidase S9 prolyl oligopeptidase catalytic" evidence="3">
    <location>
        <begin position="471"/>
        <end position="678"/>
    </location>
</feature>
<evidence type="ECO:0000259" key="4">
    <source>
        <dbReference type="Pfam" id="PF00930"/>
    </source>
</evidence>
<dbReference type="InterPro" id="IPR002471">
    <property type="entry name" value="Pept_S9_AS"/>
</dbReference>
<keyword evidence="2" id="KW-0645">Protease</keyword>
<evidence type="ECO:0000313" key="6">
    <source>
        <dbReference type="Proteomes" id="UP001203338"/>
    </source>
</evidence>
<evidence type="ECO:0000313" key="5">
    <source>
        <dbReference type="EMBL" id="MCL6269916.1"/>
    </source>
</evidence>
<dbReference type="RefSeq" id="WP_249699032.1">
    <property type="nucleotide sequence ID" value="NZ_JAMFLX010000009.1"/>
</dbReference>
<dbReference type="PROSITE" id="PS00708">
    <property type="entry name" value="PRO_ENDOPEP_SER"/>
    <property type="match status" value="1"/>
</dbReference>
<dbReference type="SUPFAM" id="SSF82171">
    <property type="entry name" value="DPP6 N-terminal domain-like"/>
    <property type="match status" value="1"/>
</dbReference>
<dbReference type="PANTHER" id="PTHR42776">
    <property type="entry name" value="SERINE PEPTIDASE S9 FAMILY MEMBER"/>
    <property type="match status" value="1"/>
</dbReference>
<dbReference type="InterPro" id="IPR029058">
    <property type="entry name" value="AB_hydrolase_fold"/>
</dbReference>